<dbReference type="Proteomes" id="UP000257109">
    <property type="component" value="Unassembled WGS sequence"/>
</dbReference>
<reference evidence="1" key="1">
    <citation type="submission" date="2018-05" db="EMBL/GenBank/DDBJ databases">
        <title>Draft genome of Mucuna pruriens seed.</title>
        <authorList>
            <person name="Nnadi N.E."/>
            <person name="Vos R."/>
            <person name="Hasami M.H."/>
            <person name="Devisetty U.K."/>
            <person name="Aguiy J.C."/>
        </authorList>
    </citation>
    <scope>NUCLEOTIDE SEQUENCE [LARGE SCALE GENOMIC DNA]</scope>
    <source>
        <strain evidence="1">JCA_2017</strain>
    </source>
</reference>
<comment type="caution">
    <text evidence="1">The sequence shown here is derived from an EMBL/GenBank/DDBJ whole genome shotgun (WGS) entry which is preliminary data.</text>
</comment>
<dbReference type="EMBL" id="QJKJ01006298">
    <property type="protein sequence ID" value="RDX87197.1"/>
    <property type="molecule type" value="Genomic_DNA"/>
</dbReference>
<organism evidence="1 2">
    <name type="scientific">Mucuna pruriens</name>
    <name type="common">Velvet bean</name>
    <name type="synonym">Dolichos pruriens</name>
    <dbReference type="NCBI Taxonomy" id="157652"/>
    <lineage>
        <taxon>Eukaryota</taxon>
        <taxon>Viridiplantae</taxon>
        <taxon>Streptophyta</taxon>
        <taxon>Embryophyta</taxon>
        <taxon>Tracheophyta</taxon>
        <taxon>Spermatophyta</taxon>
        <taxon>Magnoliopsida</taxon>
        <taxon>eudicotyledons</taxon>
        <taxon>Gunneridae</taxon>
        <taxon>Pentapetalae</taxon>
        <taxon>rosids</taxon>
        <taxon>fabids</taxon>
        <taxon>Fabales</taxon>
        <taxon>Fabaceae</taxon>
        <taxon>Papilionoideae</taxon>
        <taxon>50 kb inversion clade</taxon>
        <taxon>NPAAA clade</taxon>
        <taxon>indigoferoid/millettioid clade</taxon>
        <taxon>Phaseoleae</taxon>
        <taxon>Mucuna</taxon>
    </lineage>
</organism>
<sequence>MKDKLSTSLLSTKDKKNINYISKGENCVDFPHASWTNEYKMRSNKATYNSLNFTIYEIELREDKGQRNDKSIALKVQKASKGSSSKAFKAKKCPTLEKEKKKPFFNKKKKERSCGKIGIS</sequence>
<feature type="non-terminal residue" evidence="1">
    <location>
        <position position="1"/>
    </location>
</feature>
<accession>A0A371G9G4</accession>
<keyword evidence="2" id="KW-1185">Reference proteome</keyword>
<name>A0A371G9G4_MUCPR</name>
<evidence type="ECO:0000313" key="1">
    <source>
        <dbReference type="EMBL" id="RDX87197.1"/>
    </source>
</evidence>
<dbReference type="AlphaFoldDB" id="A0A371G9G4"/>
<protein>
    <submittedName>
        <fullName evidence="1">Uncharacterized protein</fullName>
    </submittedName>
</protein>
<proteinExistence type="predicted"/>
<gene>
    <name evidence="1" type="ORF">CR513_31370</name>
</gene>
<evidence type="ECO:0000313" key="2">
    <source>
        <dbReference type="Proteomes" id="UP000257109"/>
    </source>
</evidence>